<dbReference type="InterPro" id="IPR015797">
    <property type="entry name" value="NUDIX_hydrolase-like_dom_sf"/>
</dbReference>
<sequence>MQMNRQTLQTQLCQYRSHYMEELAYARRGCVLLQSDPDCFFREGSGLHITASTWILNPARTATLFMLHRKLEQWFQPGGHADGDENVLAVALKECSEETGVAETDISLLQSSIFDVDIHRTRRHGSEPAHQHLDIRFLVEIDDRIPLDGNSESHALRWIPLHEVHAYNKGLSIHRMLIKSTEWLRQDRNQG</sequence>
<gene>
    <name evidence="2" type="ORF">DLNHIDIE_00852</name>
</gene>
<dbReference type="PANTHER" id="PTHR43736">
    <property type="entry name" value="ADP-RIBOSE PYROPHOSPHATASE"/>
    <property type="match status" value="1"/>
</dbReference>
<dbReference type="InterPro" id="IPR000086">
    <property type="entry name" value="NUDIX_hydrolase_dom"/>
</dbReference>
<evidence type="ECO:0000313" key="3">
    <source>
        <dbReference type="Proteomes" id="UP000315403"/>
    </source>
</evidence>
<dbReference type="EMBL" id="SZUV01000001">
    <property type="protein sequence ID" value="TQN50988.1"/>
    <property type="molecule type" value="Genomic_DNA"/>
</dbReference>
<name>A0A543Q3W3_ACITH</name>
<dbReference type="AlphaFoldDB" id="A0A543Q3W3"/>
<comment type="caution">
    <text evidence="2">The sequence shown here is derived from an EMBL/GenBank/DDBJ whole genome shotgun (WGS) entry which is preliminary data.</text>
</comment>
<organism evidence="2 3">
    <name type="scientific">Acidithiobacillus thiooxidans ATCC 19377</name>
    <dbReference type="NCBI Taxonomy" id="637390"/>
    <lineage>
        <taxon>Bacteria</taxon>
        <taxon>Pseudomonadati</taxon>
        <taxon>Pseudomonadota</taxon>
        <taxon>Acidithiobacillia</taxon>
        <taxon>Acidithiobacillales</taxon>
        <taxon>Acidithiobacillaceae</taxon>
        <taxon>Acidithiobacillus</taxon>
    </lineage>
</organism>
<dbReference type="SUPFAM" id="SSF55811">
    <property type="entry name" value="Nudix"/>
    <property type="match status" value="1"/>
</dbReference>
<feature type="domain" description="Nudix hydrolase" evidence="1">
    <location>
        <begin position="46"/>
        <end position="186"/>
    </location>
</feature>
<evidence type="ECO:0000313" key="2">
    <source>
        <dbReference type="EMBL" id="TQN50988.1"/>
    </source>
</evidence>
<dbReference type="PANTHER" id="PTHR43736:SF1">
    <property type="entry name" value="DIHYDRONEOPTERIN TRIPHOSPHATE DIPHOSPHATASE"/>
    <property type="match status" value="1"/>
</dbReference>
<proteinExistence type="predicted"/>
<dbReference type="PROSITE" id="PS51462">
    <property type="entry name" value="NUDIX"/>
    <property type="match status" value="1"/>
</dbReference>
<dbReference type="Pfam" id="PF00293">
    <property type="entry name" value="NUDIX"/>
    <property type="match status" value="1"/>
</dbReference>
<protein>
    <recommendedName>
        <fullName evidence="1">Nudix hydrolase domain-containing protein</fullName>
    </recommendedName>
</protein>
<dbReference type="RefSeq" id="WP_210434811.1">
    <property type="nucleotide sequence ID" value="NZ_SZUV01000001.1"/>
</dbReference>
<accession>A0A543Q3W3</accession>
<dbReference type="GO" id="GO:0003824">
    <property type="term" value="F:catalytic activity"/>
    <property type="evidence" value="ECO:0007669"/>
    <property type="project" value="UniProtKB-ARBA"/>
</dbReference>
<dbReference type="Proteomes" id="UP000315403">
    <property type="component" value="Unassembled WGS sequence"/>
</dbReference>
<dbReference type="Gene3D" id="3.90.79.10">
    <property type="entry name" value="Nucleoside Triphosphate Pyrophosphohydrolase"/>
    <property type="match status" value="1"/>
</dbReference>
<evidence type="ECO:0000259" key="1">
    <source>
        <dbReference type="PROSITE" id="PS51462"/>
    </source>
</evidence>
<reference evidence="2 3" key="1">
    <citation type="submission" date="2019-03" db="EMBL/GenBank/DDBJ databases">
        <title>New insights into Acidothiobacillus thiooxidans sulfur metabolism through coupled gene expression, solution geochemistry, microscopy and spectroscopy analyses.</title>
        <authorList>
            <person name="Camacho D."/>
            <person name="Frazao R."/>
            <person name="Fouillen A."/>
            <person name="Nanci A."/>
            <person name="Lang B.F."/>
            <person name="Apte S.C."/>
            <person name="Baron C."/>
            <person name="Warren L.A."/>
        </authorList>
    </citation>
    <scope>NUCLEOTIDE SEQUENCE [LARGE SCALE GENOMIC DNA]</scope>
    <source>
        <strain evidence="2 3">ATCC 19377</strain>
    </source>
</reference>
<dbReference type="CDD" id="cd03674">
    <property type="entry name" value="NUDIX_Hydrolase"/>
    <property type="match status" value="1"/>
</dbReference>